<dbReference type="Pfam" id="PF00465">
    <property type="entry name" value="Fe-ADH"/>
    <property type="match status" value="1"/>
</dbReference>
<gene>
    <name evidence="5" type="ORF">S03H2_12634</name>
</gene>
<dbReference type="Gene3D" id="1.20.1090.10">
    <property type="entry name" value="Dehydroquinate synthase-like - alpha domain"/>
    <property type="match status" value="1"/>
</dbReference>
<accession>X1FNB8</accession>
<sequence length="260" mass="28328">MESFRYFLPAMNLIFGRGNLECVRSEVKKIGKKALLVTGKKSMEKLGFLKKSIDSLEKEGLDVVHYGEVEPNPTVDIVNKGAEKAIDSCCDIIIGLGGGSAIDTAKNIAVVAGHYEGERRSIWEFAGVHDKPRQITLKTLPVVAITSTSGTGSHVSRFAVVTNEETREKIGIMSPFICPKLSIVDIDILSCMPSSLTSKTGFDALTHLMECFVSKRGNPITDLYCLKAMELIFDYLPRAYNDGGDVEAREAMALADIFAG</sequence>
<evidence type="ECO:0000259" key="4">
    <source>
        <dbReference type="Pfam" id="PF25137"/>
    </source>
</evidence>
<dbReference type="Gene3D" id="3.40.50.1970">
    <property type="match status" value="1"/>
</dbReference>
<dbReference type="PANTHER" id="PTHR11496:SF102">
    <property type="entry name" value="ALCOHOL DEHYDROGENASE 4"/>
    <property type="match status" value="1"/>
</dbReference>
<dbReference type="InterPro" id="IPR039697">
    <property type="entry name" value="Alcohol_dehydrogenase_Fe"/>
</dbReference>
<feature type="non-terminal residue" evidence="5">
    <location>
        <position position="260"/>
    </location>
</feature>
<name>X1FNB8_9ZZZZ</name>
<dbReference type="SUPFAM" id="SSF56796">
    <property type="entry name" value="Dehydroquinate synthase-like"/>
    <property type="match status" value="1"/>
</dbReference>
<organism evidence="5">
    <name type="scientific">marine sediment metagenome</name>
    <dbReference type="NCBI Taxonomy" id="412755"/>
    <lineage>
        <taxon>unclassified sequences</taxon>
        <taxon>metagenomes</taxon>
        <taxon>ecological metagenomes</taxon>
    </lineage>
</organism>
<comment type="similarity">
    <text evidence="1">Belongs to the iron-containing alcohol dehydrogenase family.</text>
</comment>
<dbReference type="AlphaFoldDB" id="X1FNB8"/>
<dbReference type="InterPro" id="IPR001670">
    <property type="entry name" value="ADH_Fe/GldA"/>
</dbReference>
<reference evidence="5" key="1">
    <citation type="journal article" date="2014" name="Front. Microbiol.">
        <title>High frequency of phylogenetically diverse reductive dehalogenase-homologous genes in deep subseafloor sedimentary metagenomes.</title>
        <authorList>
            <person name="Kawai M."/>
            <person name="Futagami T."/>
            <person name="Toyoda A."/>
            <person name="Takaki Y."/>
            <person name="Nishi S."/>
            <person name="Hori S."/>
            <person name="Arai W."/>
            <person name="Tsubouchi T."/>
            <person name="Morono Y."/>
            <person name="Uchiyama I."/>
            <person name="Ito T."/>
            <person name="Fujiyama A."/>
            <person name="Inagaki F."/>
            <person name="Takami H."/>
        </authorList>
    </citation>
    <scope>NUCLEOTIDE SEQUENCE</scope>
    <source>
        <strain evidence="5">Expedition CK06-06</strain>
    </source>
</reference>
<feature type="domain" description="Fe-containing alcohol dehydrogenase-like C-terminal" evidence="4">
    <location>
        <begin position="199"/>
        <end position="260"/>
    </location>
</feature>
<dbReference type="FunFam" id="3.40.50.1970:FF:000003">
    <property type="entry name" value="Alcohol dehydrogenase, iron-containing"/>
    <property type="match status" value="1"/>
</dbReference>
<dbReference type="EMBL" id="BARU01006421">
    <property type="protein sequence ID" value="GAH47181.1"/>
    <property type="molecule type" value="Genomic_DNA"/>
</dbReference>
<evidence type="ECO:0000256" key="2">
    <source>
        <dbReference type="ARBA" id="ARBA00023002"/>
    </source>
</evidence>
<feature type="domain" description="Alcohol dehydrogenase iron-type/glycerol dehydrogenase GldA" evidence="3">
    <location>
        <begin position="12"/>
        <end position="185"/>
    </location>
</feature>
<evidence type="ECO:0000259" key="3">
    <source>
        <dbReference type="Pfam" id="PF00465"/>
    </source>
</evidence>
<dbReference type="Pfam" id="PF25137">
    <property type="entry name" value="ADH_Fe_C"/>
    <property type="match status" value="1"/>
</dbReference>
<dbReference type="PANTHER" id="PTHR11496">
    <property type="entry name" value="ALCOHOL DEHYDROGENASE"/>
    <property type="match status" value="1"/>
</dbReference>
<keyword evidence="2" id="KW-0560">Oxidoreductase</keyword>
<proteinExistence type="inferred from homology"/>
<dbReference type="GO" id="GO:0046872">
    <property type="term" value="F:metal ion binding"/>
    <property type="evidence" value="ECO:0007669"/>
    <property type="project" value="InterPro"/>
</dbReference>
<evidence type="ECO:0000256" key="1">
    <source>
        <dbReference type="ARBA" id="ARBA00007358"/>
    </source>
</evidence>
<comment type="caution">
    <text evidence="5">The sequence shown here is derived from an EMBL/GenBank/DDBJ whole genome shotgun (WGS) entry which is preliminary data.</text>
</comment>
<protein>
    <submittedName>
        <fullName evidence="5">Uncharacterized protein</fullName>
    </submittedName>
</protein>
<evidence type="ECO:0000313" key="5">
    <source>
        <dbReference type="EMBL" id="GAH47181.1"/>
    </source>
</evidence>
<dbReference type="InterPro" id="IPR056798">
    <property type="entry name" value="ADH_Fe_C"/>
</dbReference>
<dbReference type="GO" id="GO:0004022">
    <property type="term" value="F:alcohol dehydrogenase (NAD+) activity"/>
    <property type="evidence" value="ECO:0007669"/>
    <property type="project" value="TreeGrafter"/>
</dbReference>